<sequence length="185" mass="20601">MSSEPFLSSISQTRSVGINQQNFESFNDLVRLGGFPVTQKLERISKIQVWGRDRIEGIEVTYIFKPDPFPQAPHILLHGLKMVRTRRCFLYSLPQLIALSIDRQFLVGVYGQRNAADNIGSISFVIFDEDNGRVEVKGPFGSPPRPGTAYGTFGHIVAFAGTEQSTFGLCALSMIKMDSHVNSFL</sequence>
<evidence type="ECO:0000313" key="1">
    <source>
        <dbReference type="EMBL" id="KIJ91138.1"/>
    </source>
</evidence>
<evidence type="ECO:0008006" key="3">
    <source>
        <dbReference type="Google" id="ProtNLM"/>
    </source>
</evidence>
<gene>
    <name evidence="1" type="ORF">K443DRAFT_135558</name>
</gene>
<reference evidence="2" key="2">
    <citation type="submission" date="2015-01" db="EMBL/GenBank/DDBJ databases">
        <title>Evolutionary Origins and Diversification of the Mycorrhizal Mutualists.</title>
        <authorList>
            <consortium name="DOE Joint Genome Institute"/>
            <consortium name="Mycorrhizal Genomics Consortium"/>
            <person name="Kohler A."/>
            <person name="Kuo A."/>
            <person name="Nagy L.G."/>
            <person name="Floudas D."/>
            <person name="Copeland A."/>
            <person name="Barry K.W."/>
            <person name="Cichocki N."/>
            <person name="Veneault-Fourrey C."/>
            <person name="LaButti K."/>
            <person name="Lindquist E.A."/>
            <person name="Lipzen A."/>
            <person name="Lundell T."/>
            <person name="Morin E."/>
            <person name="Murat C."/>
            <person name="Riley R."/>
            <person name="Ohm R."/>
            <person name="Sun H."/>
            <person name="Tunlid A."/>
            <person name="Henrissat B."/>
            <person name="Grigoriev I.V."/>
            <person name="Hibbett D.S."/>
            <person name="Martin F."/>
        </authorList>
    </citation>
    <scope>NUCLEOTIDE SEQUENCE [LARGE SCALE GENOMIC DNA]</scope>
    <source>
        <strain evidence="2">LaAM-08-1</strain>
    </source>
</reference>
<dbReference type="EMBL" id="KN839049">
    <property type="protein sequence ID" value="KIJ91138.1"/>
    <property type="molecule type" value="Genomic_DNA"/>
</dbReference>
<protein>
    <recommendedName>
        <fullName evidence="3">Jacalin-type lectin domain-containing protein</fullName>
    </recommendedName>
</protein>
<dbReference type="Proteomes" id="UP000054477">
    <property type="component" value="Unassembled WGS sequence"/>
</dbReference>
<reference evidence="1 2" key="1">
    <citation type="submission" date="2014-04" db="EMBL/GenBank/DDBJ databases">
        <authorList>
            <consortium name="DOE Joint Genome Institute"/>
            <person name="Kuo A."/>
            <person name="Kohler A."/>
            <person name="Nagy L.G."/>
            <person name="Floudas D."/>
            <person name="Copeland A."/>
            <person name="Barry K.W."/>
            <person name="Cichocki N."/>
            <person name="Veneault-Fourrey C."/>
            <person name="LaButti K."/>
            <person name="Lindquist E.A."/>
            <person name="Lipzen A."/>
            <person name="Lundell T."/>
            <person name="Morin E."/>
            <person name="Murat C."/>
            <person name="Sun H."/>
            <person name="Tunlid A."/>
            <person name="Henrissat B."/>
            <person name="Grigoriev I.V."/>
            <person name="Hibbett D.S."/>
            <person name="Martin F."/>
            <person name="Nordberg H.P."/>
            <person name="Cantor M.N."/>
            <person name="Hua S.X."/>
        </authorList>
    </citation>
    <scope>NUCLEOTIDE SEQUENCE [LARGE SCALE GENOMIC DNA]</scope>
    <source>
        <strain evidence="1 2">LaAM-08-1</strain>
    </source>
</reference>
<dbReference type="AlphaFoldDB" id="A0A0C9WSR3"/>
<dbReference type="OrthoDB" id="2900088at2759"/>
<organism evidence="1 2">
    <name type="scientific">Laccaria amethystina LaAM-08-1</name>
    <dbReference type="NCBI Taxonomy" id="1095629"/>
    <lineage>
        <taxon>Eukaryota</taxon>
        <taxon>Fungi</taxon>
        <taxon>Dikarya</taxon>
        <taxon>Basidiomycota</taxon>
        <taxon>Agaricomycotina</taxon>
        <taxon>Agaricomycetes</taxon>
        <taxon>Agaricomycetidae</taxon>
        <taxon>Agaricales</taxon>
        <taxon>Agaricineae</taxon>
        <taxon>Hydnangiaceae</taxon>
        <taxon>Laccaria</taxon>
    </lineage>
</organism>
<name>A0A0C9WSR3_9AGAR</name>
<keyword evidence="2" id="KW-1185">Reference proteome</keyword>
<dbReference type="HOGENOM" id="CLU_1461540_0_0_1"/>
<proteinExistence type="predicted"/>
<evidence type="ECO:0000313" key="2">
    <source>
        <dbReference type="Proteomes" id="UP000054477"/>
    </source>
</evidence>
<accession>A0A0C9WSR3</accession>